<protein>
    <submittedName>
        <fullName evidence="2">KH homology domain-containing protein 4-like isoform X1</fullName>
    </submittedName>
</protein>
<dbReference type="Proteomes" id="UP001155660">
    <property type="component" value="Chromosome A16"/>
</dbReference>
<organism evidence="2">
    <name type="scientific">Cyprinus carpio</name>
    <name type="common">Common carp</name>
    <dbReference type="NCBI Taxonomy" id="7962"/>
    <lineage>
        <taxon>Eukaryota</taxon>
        <taxon>Metazoa</taxon>
        <taxon>Chordata</taxon>
        <taxon>Craniata</taxon>
        <taxon>Vertebrata</taxon>
        <taxon>Euteleostomi</taxon>
        <taxon>Actinopterygii</taxon>
        <taxon>Neopterygii</taxon>
        <taxon>Teleostei</taxon>
        <taxon>Ostariophysi</taxon>
        <taxon>Cypriniformes</taxon>
        <taxon>Cyprinidae</taxon>
        <taxon>Cyprininae</taxon>
        <taxon>Cyprinus</taxon>
    </lineage>
</organism>
<dbReference type="KEGG" id="ccar:122134551"/>
<accession>A0A9R0BBN2</accession>
<dbReference type="GeneID" id="122134551"/>
<feature type="region of interest" description="Disordered" evidence="1">
    <location>
        <begin position="1"/>
        <end position="124"/>
    </location>
</feature>
<feature type="compositionally biased region" description="Low complexity" evidence="1">
    <location>
        <begin position="9"/>
        <end position="26"/>
    </location>
</feature>
<dbReference type="AlphaFoldDB" id="A0A9R0BBN2"/>
<evidence type="ECO:0000313" key="2">
    <source>
        <dbReference type="RefSeq" id="XP_042629243.1"/>
    </source>
</evidence>
<sequence>MTNLGAGISVGSSEASGPPSAASSGPVRERDSSSRLMPPSVCFGASQRSESSEADEKTPAPSLLEPQVKRVRTGLVAYTGDSSDEEDDHGASRAGAGWTYRCPSSPRLTAPKTQTQTMPFWMAP</sequence>
<proteinExistence type="predicted"/>
<name>A0A9R0BBN2_CYPCA</name>
<dbReference type="RefSeq" id="XP_042629243.1">
    <property type="nucleotide sequence ID" value="XM_042773309.1"/>
</dbReference>
<evidence type="ECO:0000256" key="1">
    <source>
        <dbReference type="SAM" id="MobiDB-lite"/>
    </source>
</evidence>
<gene>
    <name evidence="2" type="primary">LOC122134551</name>
</gene>
<reference evidence="2" key="1">
    <citation type="submission" date="2025-08" db="UniProtKB">
        <authorList>
            <consortium name="RefSeq"/>
        </authorList>
    </citation>
    <scope>IDENTIFICATION</scope>
    <source>
        <tissue evidence="2">Muscle</tissue>
    </source>
</reference>
<dbReference type="OrthoDB" id="397265at2759"/>